<dbReference type="AlphaFoldDB" id="A0A1Y5EFC5"/>
<proteinExistence type="predicted"/>
<dbReference type="EMBL" id="MAAF01000054">
    <property type="protein sequence ID" value="OUR81090.1"/>
    <property type="molecule type" value="Genomic_DNA"/>
</dbReference>
<comment type="caution">
    <text evidence="1">The sequence shown here is derived from an EMBL/GenBank/DDBJ whole genome shotgun (WGS) entry which is preliminary data.</text>
</comment>
<dbReference type="Pfam" id="PF11390">
    <property type="entry name" value="FdsD"/>
    <property type="match status" value="1"/>
</dbReference>
<dbReference type="InterPro" id="IPR021074">
    <property type="entry name" value="Formate_DH_dsu"/>
</dbReference>
<gene>
    <name evidence="1" type="ORF">A9Q75_08830</name>
</gene>
<name>A0A1Y5EFC5_COLPS</name>
<dbReference type="Proteomes" id="UP000243053">
    <property type="component" value="Unassembled WGS sequence"/>
</dbReference>
<accession>A0A1Y5EFC5</accession>
<organism evidence="1 2">
    <name type="scientific">Colwellia psychrerythraea</name>
    <name type="common">Vibrio psychroerythus</name>
    <dbReference type="NCBI Taxonomy" id="28229"/>
    <lineage>
        <taxon>Bacteria</taxon>
        <taxon>Pseudomonadati</taxon>
        <taxon>Pseudomonadota</taxon>
        <taxon>Gammaproteobacteria</taxon>
        <taxon>Alteromonadales</taxon>
        <taxon>Colwelliaceae</taxon>
        <taxon>Colwellia</taxon>
    </lineage>
</organism>
<evidence type="ECO:0000313" key="2">
    <source>
        <dbReference type="Proteomes" id="UP000243053"/>
    </source>
</evidence>
<reference evidence="2" key="1">
    <citation type="journal article" date="2017" name="Proc. Natl. Acad. Sci. U.S.A.">
        <title>Simulation of Deepwater Horizon oil plume reveals substrate specialization within a complex community of hydrocarbon degraders.</title>
        <authorList>
            <person name="Hu P."/>
            <person name="Dubinsky E.A."/>
            <person name="Probst A.J."/>
            <person name="Wang J."/>
            <person name="Sieber C.M.K."/>
            <person name="Tom L.M."/>
            <person name="Gardinali P."/>
            <person name="Banfield J.F."/>
            <person name="Atlas R.M."/>
            <person name="Andersen G.L."/>
        </authorList>
    </citation>
    <scope>NUCLEOTIDE SEQUENCE [LARGE SCALE GENOMIC DNA]</scope>
</reference>
<protein>
    <recommendedName>
        <fullName evidence="3">Formate dehydrogenase</fullName>
    </recommendedName>
</protein>
<sequence>MSDDRLKYVVDMANQIALNLLHGKEQQQCVTEISHHINRFWAPSMRAQLAEAASNDNYQLEDMVILALKKIKNDQ</sequence>
<evidence type="ECO:0008006" key="3">
    <source>
        <dbReference type="Google" id="ProtNLM"/>
    </source>
</evidence>
<evidence type="ECO:0000313" key="1">
    <source>
        <dbReference type="EMBL" id="OUR81090.1"/>
    </source>
</evidence>